<reference evidence="3 4" key="1">
    <citation type="submission" date="2024-04" db="EMBL/GenBank/DDBJ databases">
        <title>Tritrichomonas musculus Genome.</title>
        <authorList>
            <person name="Alves-Ferreira E."/>
            <person name="Grigg M."/>
            <person name="Lorenzi H."/>
            <person name="Galac M."/>
        </authorList>
    </citation>
    <scope>NUCLEOTIDE SEQUENCE [LARGE SCALE GENOMIC DNA]</scope>
    <source>
        <strain evidence="3 4">EAF2021</strain>
    </source>
</reference>
<sequence>MTTRRIHLMKSKSTITRHEFRYDEYVRKTDIEVACIFGAAKCFKYLLELSKSGENYHRSSEFALFGMNTEIINTLKEMGEDSSRKFLLNFFNGYLMKSKSKSRYLMFSVSMAVNCLKLPVVTMF</sequence>
<evidence type="ECO:0000256" key="1">
    <source>
        <dbReference type="SAM" id="Phobius"/>
    </source>
</evidence>
<dbReference type="EMBL" id="JAPFFF010000473">
    <property type="protein sequence ID" value="KAK8834192.1"/>
    <property type="molecule type" value="Genomic_DNA"/>
</dbReference>
<organism evidence="3 4">
    <name type="scientific">Tritrichomonas musculus</name>
    <dbReference type="NCBI Taxonomy" id="1915356"/>
    <lineage>
        <taxon>Eukaryota</taxon>
        <taxon>Metamonada</taxon>
        <taxon>Parabasalia</taxon>
        <taxon>Tritrichomonadida</taxon>
        <taxon>Tritrichomonadidae</taxon>
        <taxon>Tritrichomonas</taxon>
    </lineage>
</organism>
<name>A0ABR2HBW3_9EUKA</name>
<evidence type="ECO:0000313" key="3">
    <source>
        <dbReference type="EMBL" id="KAK8844203.1"/>
    </source>
</evidence>
<keyword evidence="1" id="KW-1133">Transmembrane helix</keyword>
<comment type="caution">
    <text evidence="3">The sequence shown here is derived from an EMBL/GenBank/DDBJ whole genome shotgun (WGS) entry which is preliminary data.</text>
</comment>
<accession>A0ABR2HBW3</accession>
<keyword evidence="1" id="KW-0472">Membrane</keyword>
<dbReference type="EMBL" id="JAPFFF010000033">
    <property type="protein sequence ID" value="KAK8844203.1"/>
    <property type="molecule type" value="Genomic_DNA"/>
</dbReference>
<keyword evidence="1" id="KW-0812">Transmembrane</keyword>
<protein>
    <submittedName>
        <fullName evidence="3">Uncharacterized protein</fullName>
    </submittedName>
</protein>
<keyword evidence="4" id="KW-1185">Reference proteome</keyword>
<gene>
    <name evidence="3" type="ORF">M9Y10_024409</name>
    <name evidence="2" type="ORF">M9Y10_032959</name>
</gene>
<evidence type="ECO:0000313" key="4">
    <source>
        <dbReference type="Proteomes" id="UP001470230"/>
    </source>
</evidence>
<proteinExistence type="predicted"/>
<dbReference type="Proteomes" id="UP001470230">
    <property type="component" value="Unassembled WGS sequence"/>
</dbReference>
<evidence type="ECO:0000313" key="2">
    <source>
        <dbReference type="EMBL" id="KAK8834192.1"/>
    </source>
</evidence>
<feature type="transmembrane region" description="Helical" evidence="1">
    <location>
        <begin position="104"/>
        <end position="122"/>
    </location>
</feature>